<organism evidence="1 2">
    <name type="scientific">Methanolobus chelungpuianus</name>
    <dbReference type="NCBI Taxonomy" id="502115"/>
    <lineage>
        <taxon>Archaea</taxon>
        <taxon>Methanobacteriati</taxon>
        <taxon>Methanobacteriota</taxon>
        <taxon>Stenosarchaea group</taxon>
        <taxon>Methanomicrobia</taxon>
        <taxon>Methanosarcinales</taxon>
        <taxon>Methanosarcinaceae</taxon>
        <taxon>Methanolobus</taxon>
    </lineage>
</organism>
<dbReference type="Proteomes" id="UP001206983">
    <property type="component" value="Unassembled WGS sequence"/>
</dbReference>
<name>A0AAE3H8K3_9EURY</name>
<evidence type="ECO:0000313" key="1">
    <source>
        <dbReference type="EMBL" id="MCQ6961668.1"/>
    </source>
</evidence>
<gene>
    <name evidence="1" type="ORF">PV02_00255</name>
</gene>
<accession>A0AAE3H8K3</accession>
<comment type="caution">
    <text evidence="1">The sequence shown here is derived from an EMBL/GenBank/DDBJ whole genome shotgun (WGS) entry which is preliminary data.</text>
</comment>
<evidence type="ECO:0000313" key="2">
    <source>
        <dbReference type="Proteomes" id="UP001206983"/>
    </source>
</evidence>
<dbReference type="EMBL" id="JTEO01000001">
    <property type="protein sequence ID" value="MCQ6961668.1"/>
    <property type="molecule type" value="Genomic_DNA"/>
</dbReference>
<reference evidence="1 2" key="1">
    <citation type="journal article" date="2011" name="Appl. Environ. Microbiol.">
        <title>Methanogenic archaea isolated from Taiwan's Chelungpu fault.</title>
        <authorList>
            <person name="Wu S.Y."/>
            <person name="Lai M.C."/>
        </authorList>
    </citation>
    <scope>NUCLEOTIDE SEQUENCE [LARGE SCALE GENOMIC DNA]</scope>
    <source>
        <strain evidence="1 2">St545Mb</strain>
    </source>
</reference>
<sequence length="94" mass="10920">MMTRITTTKVDMPMCTSMDILHMRNKREPADQDVLPFIAVHGNHATINNEAVLYEEEEVYQVYTKNVFIQIEKPTPEKTIEPKTEVEPDLGIYH</sequence>
<keyword evidence="2" id="KW-1185">Reference proteome</keyword>
<dbReference type="AlphaFoldDB" id="A0AAE3H8K3"/>
<protein>
    <submittedName>
        <fullName evidence="1">Uncharacterized protein</fullName>
    </submittedName>
</protein>
<proteinExistence type="predicted"/>